<evidence type="ECO:0000256" key="13">
    <source>
        <dbReference type="ARBA" id="ARBA00023136"/>
    </source>
</evidence>
<dbReference type="PANTHER" id="PTHR14543:SF1">
    <property type="entry name" value="PROTRUDIN"/>
    <property type="match status" value="1"/>
</dbReference>
<dbReference type="Proteomes" id="UP001152795">
    <property type="component" value="Unassembled WGS sequence"/>
</dbReference>
<evidence type="ECO:0000256" key="3">
    <source>
        <dbReference type="ARBA" id="ARBA00004477"/>
    </source>
</evidence>
<dbReference type="GO" id="GO:0032584">
    <property type="term" value="C:growth cone membrane"/>
    <property type="evidence" value="ECO:0007669"/>
    <property type="project" value="UniProtKB-SubCell"/>
</dbReference>
<dbReference type="CDD" id="cd15723">
    <property type="entry name" value="FYVE_protrudin"/>
    <property type="match status" value="1"/>
</dbReference>
<evidence type="ECO:0000256" key="17">
    <source>
        <dbReference type="SAM" id="Phobius"/>
    </source>
</evidence>
<dbReference type="GO" id="GO:0055038">
    <property type="term" value="C:recycling endosome membrane"/>
    <property type="evidence" value="ECO:0007669"/>
    <property type="project" value="UniProtKB-SubCell"/>
</dbReference>
<feature type="compositionally biased region" description="Acidic residues" evidence="16">
    <location>
        <begin position="243"/>
        <end position="255"/>
    </location>
</feature>
<dbReference type="InterPro" id="IPR042405">
    <property type="entry name" value="Protrudin"/>
</dbReference>
<dbReference type="InterPro" id="IPR000306">
    <property type="entry name" value="Znf_FYVE"/>
</dbReference>
<keyword evidence="10" id="KW-0256">Endoplasmic reticulum</keyword>
<evidence type="ECO:0000313" key="18">
    <source>
        <dbReference type="EMBL" id="CAB3987482.1"/>
    </source>
</evidence>
<sequence>MVVKSTEEISSDFDIGQFLNSYDSLKGQVNELNEILQATNVLRRWDVPSVSFLCCVFVMTLCISFPEFLFAFCLSPILLVILVTYVKSLGESKQVRHIVVMAVESEEESLKRKQEIIERSRRDLRRFVNVLCEIQQFMEVVYGKLMFIQSLFLWKDPQLTIRFLVCIFVLMLLLSFVPLSLFFLASFLYILLNNDEFRKVVSENLSVFMPNVQGKIYGEKDNEDNNPLECYDAGSIVESENSSFEDETSGSDEDSMDKNNVGQSPEKRSKSLVSHLSEYRRRRQELKKGNCAACEVAFSSLLTRRRYCRRCGDKFCSKCCRHNVKKAALGATAPGSRDQRVLVCNDCYGKLRLAKAPD</sequence>
<keyword evidence="14" id="KW-0966">Cell projection</keyword>
<evidence type="ECO:0000256" key="8">
    <source>
        <dbReference type="ARBA" id="ARBA00022753"/>
    </source>
</evidence>
<accession>A0A7D9HLD9</accession>
<organism evidence="18 19">
    <name type="scientific">Paramuricea clavata</name>
    <name type="common">Red gorgonian</name>
    <name type="synonym">Violescent sea-whip</name>
    <dbReference type="NCBI Taxonomy" id="317549"/>
    <lineage>
        <taxon>Eukaryota</taxon>
        <taxon>Metazoa</taxon>
        <taxon>Cnidaria</taxon>
        <taxon>Anthozoa</taxon>
        <taxon>Octocorallia</taxon>
        <taxon>Malacalcyonacea</taxon>
        <taxon>Plexauridae</taxon>
        <taxon>Paramuricea</taxon>
    </lineage>
</organism>
<evidence type="ECO:0000256" key="7">
    <source>
        <dbReference type="ARBA" id="ARBA00022723"/>
    </source>
</evidence>
<keyword evidence="5" id="KW-1003">Cell membrane</keyword>
<evidence type="ECO:0000256" key="1">
    <source>
        <dbReference type="ARBA" id="ARBA00004195"/>
    </source>
</evidence>
<evidence type="ECO:0000256" key="2">
    <source>
        <dbReference type="ARBA" id="ARBA00004460"/>
    </source>
</evidence>
<dbReference type="PROSITE" id="PS50178">
    <property type="entry name" value="ZF_FYVE"/>
    <property type="match status" value="1"/>
</dbReference>
<dbReference type="Gene3D" id="3.30.40.10">
    <property type="entry name" value="Zinc/RING finger domain, C3HC4 (zinc finger)"/>
    <property type="match status" value="1"/>
</dbReference>
<evidence type="ECO:0000256" key="5">
    <source>
        <dbReference type="ARBA" id="ARBA00022475"/>
    </source>
</evidence>
<keyword evidence="6 17" id="KW-0812">Transmembrane</keyword>
<dbReference type="EMBL" id="CACRXK020001181">
    <property type="protein sequence ID" value="CAB3987482.1"/>
    <property type="molecule type" value="Genomic_DNA"/>
</dbReference>
<keyword evidence="12 17" id="KW-1133">Transmembrane helix</keyword>
<dbReference type="GO" id="GO:0071787">
    <property type="term" value="P:endoplasmic reticulum tubular network formation"/>
    <property type="evidence" value="ECO:0007669"/>
    <property type="project" value="InterPro"/>
</dbReference>
<keyword evidence="19" id="KW-1185">Reference proteome</keyword>
<dbReference type="GO" id="GO:0016192">
    <property type="term" value="P:vesicle-mediated transport"/>
    <property type="evidence" value="ECO:0007669"/>
    <property type="project" value="InterPro"/>
</dbReference>
<proteinExistence type="predicted"/>
<protein>
    <recommendedName>
        <fullName evidence="4">Protrudin</fullName>
    </recommendedName>
    <alternativeName>
        <fullName evidence="15">Zinc finger FYVE domain-containing protein 27</fullName>
    </alternativeName>
</protein>
<evidence type="ECO:0000313" key="19">
    <source>
        <dbReference type="Proteomes" id="UP001152795"/>
    </source>
</evidence>
<keyword evidence="11" id="KW-0862">Zinc</keyword>
<comment type="caution">
    <text evidence="18">The sequence shown here is derived from an EMBL/GenBank/DDBJ whole genome shotgun (WGS) entry which is preliminary data.</text>
</comment>
<evidence type="ECO:0000256" key="11">
    <source>
        <dbReference type="ARBA" id="ARBA00022833"/>
    </source>
</evidence>
<dbReference type="SUPFAM" id="SSF57903">
    <property type="entry name" value="FYVE/PHD zinc finger"/>
    <property type="match status" value="1"/>
</dbReference>
<evidence type="ECO:0000256" key="10">
    <source>
        <dbReference type="ARBA" id="ARBA00022824"/>
    </source>
</evidence>
<evidence type="ECO:0000256" key="6">
    <source>
        <dbReference type="ARBA" id="ARBA00022692"/>
    </source>
</evidence>
<reference evidence="18" key="1">
    <citation type="submission" date="2020-04" db="EMBL/GenBank/DDBJ databases">
        <authorList>
            <person name="Alioto T."/>
            <person name="Alioto T."/>
            <person name="Gomez Garrido J."/>
        </authorList>
    </citation>
    <scope>NUCLEOTIDE SEQUENCE</scope>
    <source>
        <strain evidence="18">A484AB</strain>
    </source>
</reference>
<dbReference type="OrthoDB" id="5975347at2759"/>
<feature type="transmembrane region" description="Helical" evidence="17">
    <location>
        <begin position="159"/>
        <end position="192"/>
    </location>
</feature>
<dbReference type="PANTHER" id="PTHR14543">
    <property type="entry name" value="PROTRUDIN"/>
    <property type="match status" value="1"/>
</dbReference>
<dbReference type="GO" id="GO:0071782">
    <property type="term" value="C:endoplasmic reticulum tubular network"/>
    <property type="evidence" value="ECO:0007669"/>
    <property type="project" value="TreeGrafter"/>
</dbReference>
<keyword evidence="9" id="KW-0863">Zinc-finger</keyword>
<dbReference type="Pfam" id="PF01363">
    <property type="entry name" value="FYVE"/>
    <property type="match status" value="1"/>
</dbReference>
<dbReference type="GO" id="GO:0008270">
    <property type="term" value="F:zinc ion binding"/>
    <property type="evidence" value="ECO:0007669"/>
    <property type="project" value="UniProtKB-KW"/>
</dbReference>
<keyword evidence="13 17" id="KW-0472">Membrane</keyword>
<dbReference type="InterPro" id="IPR011011">
    <property type="entry name" value="Znf_FYVE_PHD"/>
</dbReference>
<dbReference type="GO" id="GO:0005789">
    <property type="term" value="C:endoplasmic reticulum membrane"/>
    <property type="evidence" value="ECO:0007669"/>
    <property type="project" value="UniProtKB-SubCell"/>
</dbReference>
<dbReference type="SMART" id="SM00064">
    <property type="entry name" value="FYVE"/>
    <property type="match status" value="1"/>
</dbReference>
<feature type="region of interest" description="Disordered" evidence="16">
    <location>
        <begin position="239"/>
        <end position="274"/>
    </location>
</feature>
<gene>
    <name evidence="18" type="ORF">PACLA_8A001654</name>
</gene>
<dbReference type="InterPro" id="IPR013083">
    <property type="entry name" value="Znf_RING/FYVE/PHD"/>
</dbReference>
<evidence type="ECO:0000256" key="16">
    <source>
        <dbReference type="SAM" id="MobiDB-lite"/>
    </source>
</evidence>
<comment type="subcellular location">
    <subcellularLocation>
        <location evidence="2">Cell projection</location>
        <location evidence="2">Growth cone membrane</location>
        <topology evidence="2">Multi-pass membrane protein</topology>
    </subcellularLocation>
    <subcellularLocation>
        <location evidence="3">Endoplasmic reticulum membrane</location>
        <topology evidence="3">Multi-pass membrane protein</topology>
    </subcellularLocation>
    <subcellularLocation>
        <location evidence="1">Recycling endosome membrane</location>
        <topology evidence="1">Multi-pass membrane protein</topology>
    </subcellularLocation>
</comment>
<keyword evidence="7" id="KW-0479">Metal-binding</keyword>
<evidence type="ECO:0000256" key="4">
    <source>
        <dbReference type="ARBA" id="ARBA00015523"/>
    </source>
</evidence>
<evidence type="ECO:0000256" key="14">
    <source>
        <dbReference type="ARBA" id="ARBA00023273"/>
    </source>
</evidence>
<dbReference type="GO" id="GO:0072659">
    <property type="term" value="P:protein localization to plasma membrane"/>
    <property type="evidence" value="ECO:0007669"/>
    <property type="project" value="InterPro"/>
</dbReference>
<evidence type="ECO:0000256" key="9">
    <source>
        <dbReference type="ARBA" id="ARBA00022771"/>
    </source>
</evidence>
<dbReference type="AlphaFoldDB" id="A0A7D9HLD9"/>
<feature type="transmembrane region" description="Helical" evidence="17">
    <location>
        <begin position="50"/>
        <end position="83"/>
    </location>
</feature>
<keyword evidence="8" id="KW-0967">Endosome</keyword>
<evidence type="ECO:0000256" key="12">
    <source>
        <dbReference type="ARBA" id="ARBA00022989"/>
    </source>
</evidence>
<name>A0A7D9HLD9_PARCT</name>
<evidence type="ECO:0000256" key="15">
    <source>
        <dbReference type="ARBA" id="ARBA00032025"/>
    </source>
</evidence>
<dbReference type="InterPro" id="IPR017455">
    <property type="entry name" value="Znf_FYVE-rel"/>
</dbReference>